<evidence type="ECO:0000256" key="4">
    <source>
        <dbReference type="ARBA" id="ARBA00023242"/>
    </source>
</evidence>
<dbReference type="InterPro" id="IPR012173">
    <property type="entry name" value="Mpp10"/>
</dbReference>
<proteinExistence type="inferred from homology"/>
<evidence type="ECO:0000256" key="1">
    <source>
        <dbReference type="ARBA" id="ARBA00004604"/>
    </source>
</evidence>
<feature type="compositionally biased region" description="Polar residues" evidence="7">
    <location>
        <begin position="70"/>
        <end position="80"/>
    </location>
</feature>
<dbReference type="GO" id="GO:0034457">
    <property type="term" value="C:Mpp10 complex"/>
    <property type="evidence" value="ECO:0007669"/>
    <property type="project" value="InterPro"/>
</dbReference>
<feature type="compositionally biased region" description="Acidic residues" evidence="7">
    <location>
        <begin position="285"/>
        <end position="296"/>
    </location>
</feature>
<dbReference type="PIRSF" id="PIRSF017300">
    <property type="entry name" value="snoRNP_Mpp10"/>
    <property type="match status" value="1"/>
</dbReference>
<keyword evidence="2" id="KW-0690">Ribosome biogenesis</keyword>
<protein>
    <submittedName>
        <fullName evidence="8">Uncharacterized protein</fullName>
    </submittedName>
</protein>
<feature type="compositionally biased region" description="Pro residues" evidence="7">
    <location>
        <begin position="92"/>
        <end position="103"/>
    </location>
</feature>
<feature type="region of interest" description="Disordered" evidence="7">
    <location>
        <begin position="70"/>
        <end position="103"/>
    </location>
</feature>
<keyword evidence="4" id="KW-0539">Nucleus</keyword>
<feature type="compositionally biased region" description="Acidic residues" evidence="7">
    <location>
        <begin position="144"/>
        <end position="153"/>
    </location>
</feature>
<gene>
    <name evidence="8" type="ORF">BS47DRAFT_1333175</name>
</gene>
<comment type="similarity">
    <text evidence="6">Belongs to the MPP10 family.</text>
</comment>
<dbReference type="Proteomes" id="UP000886523">
    <property type="component" value="Unassembled WGS sequence"/>
</dbReference>
<organism evidence="8 9">
    <name type="scientific">Hydnum rufescens UP504</name>
    <dbReference type="NCBI Taxonomy" id="1448309"/>
    <lineage>
        <taxon>Eukaryota</taxon>
        <taxon>Fungi</taxon>
        <taxon>Dikarya</taxon>
        <taxon>Basidiomycota</taxon>
        <taxon>Agaricomycotina</taxon>
        <taxon>Agaricomycetes</taxon>
        <taxon>Cantharellales</taxon>
        <taxon>Hydnaceae</taxon>
        <taxon>Hydnum</taxon>
    </lineage>
</organism>
<feature type="compositionally biased region" description="Acidic residues" evidence="7">
    <location>
        <begin position="481"/>
        <end position="490"/>
    </location>
</feature>
<accession>A0A9P6AKM0</accession>
<feature type="compositionally biased region" description="Basic and acidic residues" evidence="7">
    <location>
        <begin position="709"/>
        <end position="722"/>
    </location>
</feature>
<feature type="compositionally biased region" description="Acidic residues" evidence="7">
    <location>
        <begin position="433"/>
        <end position="464"/>
    </location>
</feature>
<dbReference type="OrthoDB" id="445326at2759"/>
<evidence type="ECO:0000256" key="2">
    <source>
        <dbReference type="ARBA" id="ARBA00022517"/>
    </source>
</evidence>
<dbReference type="AlphaFoldDB" id="A0A9P6AKM0"/>
<evidence type="ECO:0000256" key="5">
    <source>
        <dbReference type="ARBA" id="ARBA00023274"/>
    </source>
</evidence>
<feature type="compositionally biased region" description="Basic residues" evidence="7">
    <location>
        <begin position="723"/>
        <end position="734"/>
    </location>
</feature>
<feature type="region of interest" description="Disordered" evidence="7">
    <location>
        <begin position="780"/>
        <end position="810"/>
    </location>
</feature>
<keyword evidence="3" id="KW-0698">rRNA processing</keyword>
<evidence type="ECO:0000313" key="9">
    <source>
        <dbReference type="Proteomes" id="UP000886523"/>
    </source>
</evidence>
<feature type="compositionally biased region" description="Acidic residues" evidence="7">
    <location>
        <begin position="162"/>
        <end position="195"/>
    </location>
</feature>
<evidence type="ECO:0000313" key="8">
    <source>
        <dbReference type="EMBL" id="KAF9507605.1"/>
    </source>
</evidence>
<dbReference type="GO" id="GO:0032040">
    <property type="term" value="C:small-subunit processome"/>
    <property type="evidence" value="ECO:0007669"/>
    <property type="project" value="TreeGrafter"/>
</dbReference>
<feature type="compositionally biased region" description="Acidic residues" evidence="7">
    <location>
        <begin position="401"/>
        <end position="413"/>
    </location>
</feature>
<dbReference type="GO" id="GO:0006364">
    <property type="term" value="P:rRNA processing"/>
    <property type="evidence" value="ECO:0007669"/>
    <property type="project" value="UniProtKB-KW"/>
</dbReference>
<sequence>MEVESAQARHPELVPLVDLVESSPELLAVGDINIQHAALQAAKFVFDMAISLEPSAEKHITGLLESIQAATSSEAGPQTRSKTKAAQENAPAPAPPRPPLPPFALTPIDSLYLENMNADQIWEQLELRTKNISQVLEAIVEESGGTEEDDSDSSENPGGSDSEMDLDMDEIDTFDDEDSDEDYEDEADESGDGDGDAQGSESDMDSDEAVPDLNKESIAPIRPGDDELYPELDLDRPRGSRLLRSGAKRPSHPTLDDEFFSIDDFNRHTEEMESLSRSRGHLSVDDDEDDNEPEDVDLFHPLDEAPEAFDEGDEDGNNLSSNPSYEDFFAPPRRPIKRRHRDSNADALHEGPSSKSTAGGASKGVTFSGSVRVKTIEPRKSKGKAISKIKDKLSLLFSSGDNDDDDDDDEVDWDMEKFVDDADGSSKVWGGDAMEDDEDDEDSDEDEDEDDEDEDNEGDSEGEDGSSFHGVETIQRLKDDLFDDNEDEGVDAGKALSTYQKRQAELAEQIKALEAENIGPKDWTVMGEATSRARPKNSLLEEDLEFERAAKAVPVITETTTKTLEDRIKARILENRFDDVVRKRPVDEKPFLPSRVFELQDTQSSRSLAQIYEDEYSAANADAQGVSRGDDRDGKLAKEHEEIDNLWGAICYKLDALSNAHFTPKQPKATISTVSNVSTTTLESALPTAVSTSTLLAPEEVHTPAAGDLRTRSELTPQEKRTARQKARKARKKRQDALAGAVGKFGSARGRKVPKNVKEAKDVALKSLVKTGKGVTVVGKERRRPLGSREAVGRSRSDTKGSGEGMNWKL</sequence>
<evidence type="ECO:0000256" key="6">
    <source>
        <dbReference type="ARBA" id="ARBA00029455"/>
    </source>
</evidence>
<name>A0A9P6AKM0_9AGAM</name>
<feature type="region of interest" description="Disordered" evidence="7">
    <location>
        <begin position="142"/>
        <end position="496"/>
    </location>
</feature>
<comment type="subcellular location">
    <subcellularLocation>
        <location evidence="1">Nucleus</location>
        <location evidence="1">Nucleolus</location>
    </subcellularLocation>
</comment>
<feature type="compositionally biased region" description="Low complexity" evidence="7">
    <location>
        <begin position="351"/>
        <end position="364"/>
    </location>
</feature>
<evidence type="ECO:0000256" key="7">
    <source>
        <dbReference type="SAM" id="MobiDB-lite"/>
    </source>
</evidence>
<feature type="compositionally biased region" description="Basic and acidic residues" evidence="7">
    <location>
        <begin position="791"/>
        <end position="801"/>
    </location>
</feature>
<comment type="caution">
    <text evidence="8">The sequence shown here is derived from an EMBL/GenBank/DDBJ whole genome shotgun (WGS) entry which is preliminary data.</text>
</comment>
<feature type="compositionally biased region" description="Basic and acidic residues" evidence="7">
    <location>
        <begin position="264"/>
        <end position="276"/>
    </location>
</feature>
<reference evidence="8" key="1">
    <citation type="journal article" date="2020" name="Nat. Commun.">
        <title>Large-scale genome sequencing of mycorrhizal fungi provides insights into the early evolution of symbiotic traits.</title>
        <authorList>
            <person name="Miyauchi S."/>
            <person name="Kiss E."/>
            <person name="Kuo A."/>
            <person name="Drula E."/>
            <person name="Kohler A."/>
            <person name="Sanchez-Garcia M."/>
            <person name="Morin E."/>
            <person name="Andreopoulos B."/>
            <person name="Barry K.W."/>
            <person name="Bonito G."/>
            <person name="Buee M."/>
            <person name="Carver A."/>
            <person name="Chen C."/>
            <person name="Cichocki N."/>
            <person name="Clum A."/>
            <person name="Culley D."/>
            <person name="Crous P.W."/>
            <person name="Fauchery L."/>
            <person name="Girlanda M."/>
            <person name="Hayes R.D."/>
            <person name="Keri Z."/>
            <person name="LaButti K."/>
            <person name="Lipzen A."/>
            <person name="Lombard V."/>
            <person name="Magnuson J."/>
            <person name="Maillard F."/>
            <person name="Murat C."/>
            <person name="Nolan M."/>
            <person name="Ohm R.A."/>
            <person name="Pangilinan J."/>
            <person name="Pereira M.F."/>
            <person name="Perotto S."/>
            <person name="Peter M."/>
            <person name="Pfister S."/>
            <person name="Riley R."/>
            <person name="Sitrit Y."/>
            <person name="Stielow J.B."/>
            <person name="Szollosi G."/>
            <person name="Zifcakova L."/>
            <person name="Stursova M."/>
            <person name="Spatafora J.W."/>
            <person name="Tedersoo L."/>
            <person name="Vaario L.M."/>
            <person name="Yamada A."/>
            <person name="Yan M."/>
            <person name="Wang P."/>
            <person name="Xu J."/>
            <person name="Bruns T."/>
            <person name="Baldrian P."/>
            <person name="Vilgalys R."/>
            <person name="Dunand C."/>
            <person name="Henrissat B."/>
            <person name="Grigoriev I.V."/>
            <person name="Hibbett D."/>
            <person name="Nagy L.G."/>
            <person name="Martin F.M."/>
        </authorList>
    </citation>
    <scope>NUCLEOTIDE SEQUENCE</scope>
    <source>
        <strain evidence="8">UP504</strain>
    </source>
</reference>
<dbReference type="Pfam" id="PF04006">
    <property type="entry name" value="Mpp10"/>
    <property type="match status" value="2"/>
</dbReference>
<evidence type="ECO:0000256" key="3">
    <source>
        <dbReference type="ARBA" id="ARBA00022552"/>
    </source>
</evidence>
<dbReference type="EMBL" id="MU129076">
    <property type="protein sequence ID" value="KAF9507605.1"/>
    <property type="molecule type" value="Genomic_DNA"/>
</dbReference>
<feature type="region of interest" description="Disordered" evidence="7">
    <location>
        <begin position="699"/>
        <end position="738"/>
    </location>
</feature>
<feature type="compositionally biased region" description="Acidic residues" evidence="7">
    <location>
        <begin position="304"/>
        <end position="316"/>
    </location>
</feature>
<keyword evidence="5" id="KW-0687">Ribonucleoprotein</keyword>
<dbReference type="GO" id="GO:0005732">
    <property type="term" value="C:sno(s)RNA-containing ribonucleoprotein complex"/>
    <property type="evidence" value="ECO:0007669"/>
    <property type="project" value="InterPro"/>
</dbReference>
<dbReference type="PANTHER" id="PTHR17039:SF0">
    <property type="entry name" value="U3 SMALL NUCLEOLAR RIBONUCLEOPROTEIN PROTEIN MPP10"/>
    <property type="match status" value="1"/>
</dbReference>
<keyword evidence="9" id="KW-1185">Reference proteome</keyword>
<dbReference type="PANTHER" id="PTHR17039">
    <property type="entry name" value="U3 SMALL NUCLEOLAR RIBONUCLEOPROTEIN PROTEIN MPP10"/>
    <property type="match status" value="1"/>
</dbReference>